<comment type="similarity">
    <text evidence="1 4">Belongs to the heat shock protein 70 family.</text>
</comment>
<dbReference type="SUPFAM" id="SSF53067">
    <property type="entry name" value="Actin-like ATPase domain"/>
    <property type="match status" value="2"/>
</dbReference>
<dbReference type="InterPro" id="IPR029047">
    <property type="entry name" value="HSP70_peptide-bd_sf"/>
</dbReference>
<dbReference type="InterPro" id="IPR013126">
    <property type="entry name" value="Hsp_70_fam"/>
</dbReference>
<proteinExistence type="inferred from homology"/>
<dbReference type="PRINTS" id="PR00301">
    <property type="entry name" value="HEATSHOCK70"/>
</dbReference>
<organism evidence="5 6">
    <name type="scientific">Megalurothrips usitatus</name>
    <name type="common">bean blossom thrips</name>
    <dbReference type="NCBI Taxonomy" id="439358"/>
    <lineage>
        <taxon>Eukaryota</taxon>
        <taxon>Metazoa</taxon>
        <taxon>Ecdysozoa</taxon>
        <taxon>Arthropoda</taxon>
        <taxon>Hexapoda</taxon>
        <taxon>Insecta</taxon>
        <taxon>Pterygota</taxon>
        <taxon>Neoptera</taxon>
        <taxon>Paraneoptera</taxon>
        <taxon>Thysanoptera</taxon>
        <taxon>Terebrantia</taxon>
        <taxon>Thripoidea</taxon>
        <taxon>Thripidae</taxon>
        <taxon>Megalurothrips</taxon>
    </lineage>
</organism>
<reference evidence="5" key="1">
    <citation type="submission" date="2022-12" db="EMBL/GenBank/DDBJ databases">
        <title>Chromosome-level genome assembly of the bean flower thrips Megalurothrips usitatus.</title>
        <authorList>
            <person name="Ma L."/>
            <person name="Liu Q."/>
            <person name="Li H."/>
            <person name="Cai W."/>
        </authorList>
    </citation>
    <scope>NUCLEOTIDE SEQUENCE</scope>
    <source>
        <strain evidence="5">Cailab_2022a</strain>
    </source>
</reference>
<dbReference type="InterPro" id="IPR043129">
    <property type="entry name" value="ATPase_NBD"/>
</dbReference>
<evidence type="ECO:0000313" key="6">
    <source>
        <dbReference type="Proteomes" id="UP001075354"/>
    </source>
</evidence>
<keyword evidence="3 4" id="KW-0067">ATP-binding</keyword>
<sequence length="500" mass="54028">MPAALGIDLGLTYSCIAPIQGKLEVIANGGHRTTPSCVAFVYGDAKEAGSVVRLPDRATDKSRRARTRIGRSYSEQSVLKGLKRWSINRANSSAGSSMRTSHLGQTKKFSSQQVAAMVLRKLKAHAEDLLGQKVTAAVIAIPSYFTDSQRRATREACELAGLKVLRLVPEPTAATLAYGLDRKIAGDKQVLIFDLGGGSFNVAVASRSGGRYVVRGLEGNSRTGKNELDELVGKYSAECGAQRPKICGACVDRLLSDGSPCVAIPGTVTPGESVAYGAALWAAHLSRHESALLPGPDEPTVAPLSVGIKVGLGVFRVLIPRNATVPVRKEVRLLTDLNRRSSVRIRVYQGERPVVKHNKYVGELVLRKLPSSRAGLGVDVALGLGVGGCLSVEAKAETCTEWQRCTVLLDEVAHSDVLNSLDDAVRYGDEDQMEVDRLWKRLQLQKYLINNGRTAPEECKTAFIATRKWFDEHPDAVIDEITSKLETLRMRVSCAATVNS</sequence>
<gene>
    <name evidence="5" type="ORF">ONE63_005028</name>
</gene>
<dbReference type="PANTHER" id="PTHR19375">
    <property type="entry name" value="HEAT SHOCK PROTEIN 70KDA"/>
    <property type="match status" value="1"/>
</dbReference>
<dbReference type="Gene3D" id="3.90.640.10">
    <property type="entry name" value="Actin, Chain A, domain 4"/>
    <property type="match status" value="1"/>
</dbReference>
<evidence type="ECO:0000256" key="3">
    <source>
        <dbReference type="ARBA" id="ARBA00022840"/>
    </source>
</evidence>
<dbReference type="Pfam" id="PF00012">
    <property type="entry name" value="HSP70"/>
    <property type="match status" value="2"/>
</dbReference>
<comment type="caution">
    <text evidence="5">The sequence shown here is derived from an EMBL/GenBank/DDBJ whole genome shotgun (WGS) entry which is preliminary data.</text>
</comment>
<dbReference type="SUPFAM" id="SSF100920">
    <property type="entry name" value="Heat shock protein 70kD (HSP70), peptide-binding domain"/>
    <property type="match status" value="1"/>
</dbReference>
<accession>A0AAV7X5S8</accession>
<dbReference type="Gene3D" id="3.30.420.40">
    <property type="match status" value="2"/>
</dbReference>
<keyword evidence="6" id="KW-1185">Reference proteome</keyword>
<dbReference type="Gene3D" id="2.60.34.10">
    <property type="entry name" value="Substrate Binding Domain Of DNAk, Chain A, domain 1"/>
    <property type="match status" value="1"/>
</dbReference>
<protein>
    <submittedName>
        <fullName evidence="5">Uncharacterized protein</fullName>
    </submittedName>
</protein>
<evidence type="ECO:0000256" key="1">
    <source>
        <dbReference type="ARBA" id="ARBA00007381"/>
    </source>
</evidence>
<dbReference type="AlphaFoldDB" id="A0AAV7X5S8"/>
<dbReference type="Gene3D" id="3.30.30.30">
    <property type="match status" value="1"/>
</dbReference>
<dbReference type="GO" id="GO:0140662">
    <property type="term" value="F:ATP-dependent protein folding chaperone"/>
    <property type="evidence" value="ECO:0007669"/>
    <property type="project" value="InterPro"/>
</dbReference>
<evidence type="ECO:0000313" key="5">
    <source>
        <dbReference type="EMBL" id="KAJ1519772.1"/>
    </source>
</evidence>
<dbReference type="EMBL" id="JAPTSV010000016">
    <property type="protein sequence ID" value="KAJ1519772.1"/>
    <property type="molecule type" value="Genomic_DNA"/>
</dbReference>
<name>A0AAV7X5S8_9NEOP</name>
<evidence type="ECO:0000256" key="2">
    <source>
        <dbReference type="ARBA" id="ARBA00022741"/>
    </source>
</evidence>
<dbReference type="GO" id="GO:0005524">
    <property type="term" value="F:ATP binding"/>
    <property type="evidence" value="ECO:0007669"/>
    <property type="project" value="UniProtKB-KW"/>
</dbReference>
<evidence type="ECO:0000256" key="4">
    <source>
        <dbReference type="RuleBase" id="RU003322"/>
    </source>
</evidence>
<dbReference type="Proteomes" id="UP001075354">
    <property type="component" value="Chromosome 16"/>
</dbReference>
<keyword evidence="2 4" id="KW-0547">Nucleotide-binding</keyword>